<gene>
    <name evidence="3" type="ORF">CEPID_03755</name>
</gene>
<protein>
    <submittedName>
        <fullName evidence="3">Putative DUF1906 family protein</fullName>
    </submittedName>
</protein>
<dbReference type="EMBL" id="CP011541">
    <property type="protein sequence ID" value="AKK02625.1"/>
    <property type="molecule type" value="Genomic_DNA"/>
</dbReference>
<dbReference type="KEGG" id="cei:CEPID_03755"/>
<organism evidence="3 4">
    <name type="scientific">Corynebacterium epidermidicanis</name>
    <dbReference type="NCBI Taxonomy" id="1050174"/>
    <lineage>
        <taxon>Bacteria</taxon>
        <taxon>Bacillati</taxon>
        <taxon>Actinomycetota</taxon>
        <taxon>Actinomycetes</taxon>
        <taxon>Mycobacteriales</taxon>
        <taxon>Corynebacteriaceae</taxon>
        <taxon>Corynebacterium</taxon>
    </lineage>
</organism>
<proteinExistence type="predicted"/>
<dbReference type="STRING" id="1050174.CEPID_03755"/>
<dbReference type="SUPFAM" id="SSF51445">
    <property type="entry name" value="(Trans)glycosidases"/>
    <property type="match status" value="1"/>
</dbReference>
<sequence>MAHPKTQNQTHPQNQTQTHAPKHLSRRTFFKAAFAGTAVIAAGSVTPRANALPAPIGTVIDYSAGVPSAQAVKARGHLGAVRYVSEKRPGANWMAGKPVRLGETQDFANHGLATASVYQFGRAETADWLQGAAGAAIHAPQAIAIHAAAGGPKGRPIYVAIDDNPSRSQYDQQIRPYLQAFQQQLHAAELKLGVYGNYNTIEWATQDGLGEFFWMHDWGSNGRIHPRTTIHQKAKWQENIEGIDVDINNVYAQDWGQWQPGQGPTPSQAQIPAIPGAQQLSSMLPPQVRNVPLPNQQQINDALNLINKVKPLLSS</sequence>
<feature type="region of interest" description="Disordered" evidence="1">
    <location>
        <begin position="1"/>
        <end position="23"/>
    </location>
</feature>
<dbReference type="PROSITE" id="PS51318">
    <property type="entry name" value="TAT"/>
    <property type="match status" value="1"/>
</dbReference>
<dbReference type="InterPro" id="IPR006311">
    <property type="entry name" value="TAT_signal"/>
</dbReference>
<dbReference type="Proteomes" id="UP000035368">
    <property type="component" value="Chromosome"/>
</dbReference>
<keyword evidence="4" id="KW-1185">Reference proteome</keyword>
<accession>A0A0G3GQ03</accession>
<dbReference type="Gene3D" id="3.20.20.80">
    <property type="entry name" value="Glycosidases"/>
    <property type="match status" value="1"/>
</dbReference>
<dbReference type="InterPro" id="IPR015020">
    <property type="entry name" value="Rv2525c-like_Glyco_Hydro-like"/>
</dbReference>
<reference evidence="3 4" key="1">
    <citation type="submission" date="2015-05" db="EMBL/GenBank/DDBJ databases">
        <title>Complete genome sequence of Corynebacterium epidermidicanis DSM 45586, isolated from the skin of a dog suffering from pruritus.</title>
        <authorList>
            <person name="Ruckert C."/>
            <person name="Albersmeier A."/>
            <person name="Winkler A."/>
            <person name="Tauch A."/>
        </authorList>
    </citation>
    <scope>NUCLEOTIDE SEQUENCE [LARGE SCALE GENOMIC DNA]</scope>
    <source>
        <strain evidence="3 4">DSM 45586</strain>
    </source>
</reference>
<evidence type="ECO:0000313" key="4">
    <source>
        <dbReference type="Proteomes" id="UP000035368"/>
    </source>
</evidence>
<evidence type="ECO:0000313" key="3">
    <source>
        <dbReference type="EMBL" id="AKK02625.1"/>
    </source>
</evidence>
<dbReference type="OrthoDB" id="4472230at2"/>
<dbReference type="RefSeq" id="WP_047239796.1">
    <property type="nucleotide sequence ID" value="NZ_CP011541.1"/>
</dbReference>
<dbReference type="InterPro" id="IPR017853">
    <property type="entry name" value="GH"/>
</dbReference>
<feature type="compositionally biased region" description="Low complexity" evidence="1">
    <location>
        <begin position="1"/>
        <end position="19"/>
    </location>
</feature>
<name>A0A0G3GQ03_9CORY</name>
<feature type="domain" description="Rv2525c-like glycoside hydrolase-like" evidence="2">
    <location>
        <begin position="70"/>
        <end position="249"/>
    </location>
</feature>
<dbReference type="Pfam" id="PF08924">
    <property type="entry name" value="Rv2525c_GlyHyd-like"/>
    <property type="match status" value="1"/>
</dbReference>
<dbReference type="AlphaFoldDB" id="A0A0G3GQ03"/>
<dbReference type="PATRIC" id="fig|1050174.4.peg.762"/>
<evidence type="ECO:0000259" key="2">
    <source>
        <dbReference type="Pfam" id="PF08924"/>
    </source>
</evidence>
<evidence type="ECO:0000256" key="1">
    <source>
        <dbReference type="SAM" id="MobiDB-lite"/>
    </source>
</evidence>